<name>A0A0A9BT67_ARUDO</name>
<dbReference type="EMBL" id="GBRH01231404">
    <property type="protein sequence ID" value="JAD66491.1"/>
    <property type="molecule type" value="Transcribed_RNA"/>
</dbReference>
<proteinExistence type="predicted"/>
<sequence>MTYKSNEHLTTLPRRNC</sequence>
<organism evidence="1">
    <name type="scientific">Arundo donax</name>
    <name type="common">Giant reed</name>
    <name type="synonym">Donax arundinaceus</name>
    <dbReference type="NCBI Taxonomy" id="35708"/>
    <lineage>
        <taxon>Eukaryota</taxon>
        <taxon>Viridiplantae</taxon>
        <taxon>Streptophyta</taxon>
        <taxon>Embryophyta</taxon>
        <taxon>Tracheophyta</taxon>
        <taxon>Spermatophyta</taxon>
        <taxon>Magnoliopsida</taxon>
        <taxon>Liliopsida</taxon>
        <taxon>Poales</taxon>
        <taxon>Poaceae</taxon>
        <taxon>PACMAD clade</taxon>
        <taxon>Arundinoideae</taxon>
        <taxon>Arundineae</taxon>
        <taxon>Arundo</taxon>
    </lineage>
</organism>
<reference evidence="1" key="1">
    <citation type="submission" date="2014-09" db="EMBL/GenBank/DDBJ databases">
        <authorList>
            <person name="Magalhaes I.L.F."/>
            <person name="Oliveira U."/>
            <person name="Santos F.R."/>
            <person name="Vidigal T.H.D.A."/>
            <person name="Brescovit A.D."/>
            <person name="Santos A.J."/>
        </authorList>
    </citation>
    <scope>NUCLEOTIDE SEQUENCE</scope>
    <source>
        <tissue evidence="1">Shoot tissue taken approximately 20 cm above the soil surface</tissue>
    </source>
</reference>
<reference evidence="1" key="2">
    <citation type="journal article" date="2015" name="Data Brief">
        <title>Shoot transcriptome of the giant reed, Arundo donax.</title>
        <authorList>
            <person name="Barrero R.A."/>
            <person name="Guerrero F.D."/>
            <person name="Moolhuijzen P."/>
            <person name="Goolsby J.A."/>
            <person name="Tidwell J."/>
            <person name="Bellgard S.E."/>
            <person name="Bellgard M.I."/>
        </authorList>
    </citation>
    <scope>NUCLEOTIDE SEQUENCE</scope>
    <source>
        <tissue evidence="1">Shoot tissue taken approximately 20 cm above the soil surface</tissue>
    </source>
</reference>
<dbReference type="AlphaFoldDB" id="A0A0A9BT67"/>
<protein>
    <submittedName>
        <fullName evidence="1">Uncharacterized protein</fullName>
    </submittedName>
</protein>
<accession>A0A0A9BT67</accession>
<evidence type="ECO:0000313" key="1">
    <source>
        <dbReference type="EMBL" id="JAD66491.1"/>
    </source>
</evidence>